<accession>A0A1C7I8Z7</accession>
<evidence type="ECO:0000313" key="1">
    <source>
        <dbReference type="EMBL" id="ANU75394.1"/>
    </source>
</evidence>
<dbReference type="InterPro" id="IPR036249">
    <property type="entry name" value="Thioredoxin-like_sf"/>
</dbReference>
<dbReference type="InterPro" id="IPR028431">
    <property type="entry name" value="NADP_DH_HndA-like"/>
</dbReference>
<dbReference type="CDD" id="cd02980">
    <property type="entry name" value="TRX_Fd_family"/>
    <property type="match status" value="1"/>
</dbReference>
<dbReference type="PANTHER" id="PTHR43342:SF1">
    <property type="entry name" value="BIFURCATING [FEFE] HYDROGENASE GAMMA SUBUNIT"/>
    <property type="match status" value="1"/>
</dbReference>
<reference evidence="1" key="1">
    <citation type="submission" date="2017-04" db="EMBL/GenBank/DDBJ databases">
        <title>Complete Genome Sequences of Twelve Strains of a Stable Defined Moderately Diverse Mouse Microbiota 2 (sDMDMm2).</title>
        <authorList>
            <person name="Uchimura Y."/>
            <person name="Wyss M."/>
            <person name="Brugiroux S."/>
            <person name="Limenitakis J.P."/>
            <person name="Stecher B."/>
            <person name="McCoy K.D."/>
            <person name="Macpherson A.J."/>
        </authorList>
    </citation>
    <scope>NUCLEOTIDE SEQUENCE</scope>
    <source>
        <strain evidence="1">YL58</strain>
    </source>
</reference>
<keyword evidence="2" id="KW-1185">Reference proteome</keyword>
<evidence type="ECO:0000313" key="2">
    <source>
        <dbReference type="Proteomes" id="UP000092574"/>
    </source>
</evidence>
<proteinExistence type="predicted"/>
<dbReference type="KEGG" id="byl:A4V09_06195"/>
<organism evidence="1 2">
    <name type="scientific">Blautia pseudococcoides</name>
    <dbReference type="NCBI Taxonomy" id="1796616"/>
    <lineage>
        <taxon>Bacteria</taxon>
        <taxon>Bacillati</taxon>
        <taxon>Bacillota</taxon>
        <taxon>Clostridia</taxon>
        <taxon>Lachnospirales</taxon>
        <taxon>Lachnospiraceae</taxon>
        <taxon>Blautia</taxon>
    </lineage>
</organism>
<sequence>MYSSGKSAKNVTEPYETVAVIRKRTESFMDREENINEILAYYSSRKDKKEQEMIVAMLRELQEICGGISPALQERAASAAGVKKSVVQYLVRMYTGLKETPYEHTVTVCTGKRCRDKGGAAVLQAVRNELGIKKEGISADGNVYLNVRGCLRNCGKSPNLLIDGKMFSGVKPDQIGEIFKKCF</sequence>
<dbReference type="PANTHER" id="PTHR43342">
    <property type="entry name" value="NADH-QUINONE OXIDOREDUCTASE, E SUBUNIT"/>
    <property type="match status" value="1"/>
</dbReference>
<dbReference type="AlphaFoldDB" id="A0A1C7I8Z7"/>
<dbReference type="STRING" id="1796616.A4V09_06195"/>
<name>A0A1C7I8Z7_9FIRM</name>
<dbReference type="Pfam" id="PF01257">
    <property type="entry name" value="2Fe-2S_thioredx"/>
    <property type="match status" value="1"/>
</dbReference>
<dbReference type="SUPFAM" id="SSF52833">
    <property type="entry name" value="Thioredoxin-like"/>
    <property type="match status" value="1"/>
</dbReference>
<dbReference type="Proteomes" id="UP000092574">
    <property type="component" value="Chromosome"/>
</dbReference>
<dbReference type="EMBL" id="CP015405">
    <property type="protein sequence ID" value="ANU75394.1"/>
    <property type="molecule type" value="Genomic_DNA"/>
</dbReference>
<gene>
    <name evidence="1" type="ORF">A4V09_06195</name>
</gene>
<dbReference type="Gene3D" id="3.40.30.10">
    <property type="entry name" value="Glutaredoxin"/>
    <property type="match status" value="1"/>
</dbReference>
<protein>
    <recommendedName>
        <fullName evidence="3">NADH-quinone oxidoreductase subunit E</fullName>
    </recommendedName>
</protein>
<evidence type="ECO:0008006" key="3">
    <source>
        <dbReference type="Google" id="ProtNLM"/>
    </source>
</evidence>